<gene>
    <name evidence="1" type="ORF">A4E84_29745</name>
</gene>
<evidence type="ECO:0000313" key="2">
    <source>
        <dbReference type="Proteomes" id="UP000076096"/>
    </source>
</evidence>
<accession>A0A143C7E0</accession>
<proteinExistence type="predicted"/>
<name>A0A143C7E0_9ACTN</name>
<evidence type="ECO:0000313" key="1">
    <source>
        <dbReference type="EMBL" id="AMW13311.1"/>
    </source>
</evidence>
<dbReference type="EMBL" id="CP015098">
    <property type="protein sequence ID" value="AMW13311.1"/>
    <property type="molecule type" value="Genomic_DNA"/>
</dbReference>
<dbReference type="Gene3D" id="2.60.120.260">
    <property type="entry name" value="Galactose-binding domain-like"/>
    <property type="match status" value="1"/>
</dbReference>
<sequence>MPESGGWGTLTVGRLALREVFKVSESGGEKRTLSVSGQEASPPLTRQQLVDRHDDLLALEGSVLPVTFEDKPERNGFYLVTGVTADLTEWKNEVLLSDWKLDLTRAGTENETDLQSRLTGAVRQNDFSLTGERWHAPPIGHYGYFTGSTAPSILTRTGADGAITVYRGIPANVSPRWGCSPSAYMAGRVRFTTSTGREVTGTDRLLAATGWSLSNGLVSVGPGSGSTLAVQSYAGGSWFTKQWNVTAGSVLTGWDSASLLRNEPEHVIVRLVKSSVPGRVTLDLSLRRGSRLIEGFLKTGASSTLSVSLATPEGPTSTASSGYVSAASEDADGNAFLAGSARTFTGHADGGVTRSSTTSLDFFLGLVGGQPVLNANPYFETDASGWTASGGTGGRSTDFAHLGVASYKLTPDGVTATPLISMTATGSPAVTVGQSYTGTGWLYSPAGHGTVNLAIDWLDVSNANLLTSQGTVSALGAGLWTFYSVTATAPSNAVKASLKARLPGTPASSVVLYADEMKLRTAVPSGEAATDLRNQYIASLPEAVYPVRR</sequence>
<dbReference type="STRING" id="1783515.A4E84_29745"/>
<protein>
    <submittedName>
        <fullName evidence="1">Uncharacterized protein</fullName>
    </submittedName>
</protein>
<dbReference type="AlphaFoldDB" id="A0A143C7E0"/>
<dbReference type="RefSeq" id="WP_062929479.1">
    <property type="nucleotide sequence ID" value="NZ_CP015098.1"/>
</dbReference>
<reference evidence="2" key="1">
    <citation type="submission" date="2016-04" db="EMBL/GenBank/DDBJ databases">
        <authorList>
            <person name="Zhang B."/>
        </authorList>
    </citation>
    <scope>NUCLEOTIDE SEQUENCE [LARGE SCALE GENOMIC DNA]</scope>
    <source>
        <strain evidence="2">S10</strain>
    </source>
</reference>
<dbReference type="KEGG" id="stsi:A4E84_29745"/>
<keyword evidence="2" id="KW-1185">Reference proteome</keyword>
<organism evidence="1 2">
    <name type="scientific">Streptomyces qaidamensis</name>
    <dbReference type="NCBI Taxonomy" id="1783515"/>
    <lineage>
        <taxon>Bacteria</taxon>
        <taxon>Bacillati</taxon>
        <taxon>Actinomycetota</taxon>
        <taxon>Actinomycetes</taxon>
        <taxon>Kitasatosporales</taxon>
        <taxon>Streptomycetaceae</taxon>
        <taxon>Streptomyces</taxon>
        <taxon>Streptomyces aurantiacus group</taxon>
    </lineage>
</organism>
<dbReference type="Proteomes" id="UP000076096">
    <property type="component" value="Chromosome"/>
</dbReference>